<dbReference type="SUPFAM" id="SSF51569">
    <property type="entry name" value="Aldolase"/>
    <property type="match status" value="1"/>
</dbReference>
<dbReference type="InterPro" id="IPR011343">
    <property type="entry name" value="DeoC"/>
</dbReference>
<evidence type="ECO:0000256" key="4">
    <source>
        <dbReference type="ARBA" id="ARBA00023239"/>
    </source>
</evidence>
<dbReference type="PANTHER" id="PTHR10889">
    <property type="entry name" value="DEOXYRIBOSE-PHOSPHATE ALDOLASE"/>
    <property type="match status" value="1"/>
</dbReference>
<dbReference type="SMART" id="SM01133">
    <property type="entry name" value="DeoC"/>
    <property type="match status" value="1"/>
</dbReference>
<evidence type="ECO:0000256" key="8">
    <source>
        <dbReference type="ARBA" id="ARBA00048791"/>
    </source>
</evidence>
<dbReference type="GO" id="GO:0005737">
    <property type="term" value="C:cytoplasm"/>
    <property type="evidence" value="ECO:0007669"/>
    <property type="project" value="InterPro"/>
</dbReference>
<dbReference type="CDD" id="cd00959">
    <property type="entry name" value="DeoC"/>
    <property type="match status" value="1"/>
</dbReference>
<comment type="catalytic activity">
    <reaction evidence="8">
        <text>2-deoxy-D-ribose 5-phosphate = D-glyceraldehyde 3-phosphate + acetaldehyde</text>
        <dbReference type="Rhea" id="RHEA:12821"/>
        <dbReference type="ChEBI" id="CHEBI:15343"/>
        <dbReference type="ChEBI" id="CHEBI:59776"/>
        <dbReference type="ChEBI" id="CHEBI:62877"/>
        <dbReference type="EC" id="4.1.2.4"/>
    </reaction>
</comment>
<dbReference type="InterPro" id="IPR013785">
    <property type="entry name" value="Aldolase_TIM"/>
</dbReference>
<dbReference type="EC" id="4.1.2.4" evidence="3"/>
<comment type="pathway">
    <text evidence="1">Carbohydrate degradation; 2-deoxy-D-ribose 1-phosphate degradation; D-glyceraldehyde 3-phosphate and acetaldehyde from 2-deoxy-alpha-D-ribose 1-phosphate: step 2/2.</text>
</comment>
<protein>
    <recommendedName>
        <fullName evidence="3">deoxyribose-phosphate aldolase</fullName>
        <ecNumber evidence="3">4.1.2.4</ecNumber>
    </recommendedName>
    <alternativeName>
        <fullName evidence="7">2-deoxy-D-ribose 5-phosphate aldolase</fullName>
    </alternativeName>
    <alternativeName>
        <fullName evidence="6">Phosphodeoxyriboaldolase</fullName>
    </alternativeName>
</protein>
<evidence type="ECO:0000313" key="10">
    <source>
        <dbReference type="EMBL" id="KAH7642324.1"/>
    </source>
</evidence>
<dbReference type="PANTHER" id="PTHR10889:SF3">
    <property type="entry name" value="DEOXYRIBOSE-PHOSPHATE ALDOLASE"/>
    <property type="match status" value="1"/>
</dbReference>
<comment type="caution">
    <text evidence="11">The sequence shown here is derived from an EMBL/GenBank/DDBJ whole genome shotgun (WGS) entry which is preliminary data.</text>
</comment>
<comment type="similarity">
    <text evidence="2">Belongs to the DeoC/FbaB aldolase family. DeoC type 2 subfamily.</text>
</comment>
<dbReference type="Proteomes" id="UP000790347">
    <property type="component" value="Unassembled WGS sequence"/>
</dbReference>
<feature type="active site" description="Schiff-base intermediate with acetaldehyde" evidence="9">
    <location>
        <position position="222"/>
    </location>
</feature>
<dbReference type="Proteomes" id="UP000828236">
    <property type="component" value="Unassembled WGS sequence"/>
</dbReference>
<evidence type="ECO:0000256" key="7">
    <source>
        <dbReference type="ARBA" id="ARBA00032755"/>
    </source>
</evidence>
<sequence length="322" mass="35906">MAHFDTTLLKTNIVSSEVKQIAQILKSNSLSIYNDNDDAKLRDLLLVLNCIDLTTLAGDDTYSNVSRLCYRAIHPLSNKIVEKLSNHDDYHHRNNITTGAVCVYPLRVGDCRQYLDRIDSNLSIASVVAGFPSGQSPITVTLADITFAIQSGANEIDIVINRSLVLAGKWQELFNEIKIIAQHCHDQNVHLKVILSCGELGNLQNIYKASMCAMMAGADFIKTSTGKESINATLTYGLIMIRAITDFYIARKIRVGLKPAGGIKNASDALCWINLVRFYLGPEWLNNKLFRIGASSLLNNIEFEIFKLLFHRKPIENELSMT</sequence>
<dbReference type="InterPro" id="IPR002915">
    <property type="entry name" value="DeoC/FbaB/LacD_aldolase"/>
</dbReference>
<accession>A0A922IE62</accession>
<reference evidence="10" key="3">
    <citation type="journal article" date="2021" name="World Allergy Organ. J.">
        <title>Chromosome-level assembly of Dermatophagoides farinae genome and transcriptome reveals two novel allergens Der f 37 and Der f 39.</title>
        <authorList>
            <person name="Chen J."/>
            <person name="Cai Z."/>
            <person name="Fan D."/>
            <person name="Hu J."/>
            <person name="Hou Y."/>
            <person name="He Y."/>
            <person name="Zhang Z."/>
            <person name="Zhao Z."/>
            <person name="Gao P."/>
            <person name="Hu W."/>
            <person name="Sun J."/>
            <person name="Li J."/>
            <person name="Ji K."/>
        </authorList>
    </citation>
    <scope>NUCLEOTIDE SEQUENCE</scope>
    <source>
        <strain evidence="10">JKM2019</strain>
    </source>
</reference>
<evidence type="ECO:0000256" key="3">
    <source>
        <dbReference type="ARBA" id="ARBA00012515"/>
    </source>
</evidence>
<evidence type="ECO:0000313" key="12">
    <source>
        <dbReference type="Proteomes" id="UP000790347"/>
    </source>
</evidence>
<evidence type="ECO:0000256" key="9">
    <source>
        <dbReference type="PIRSR" id="PIRSR001357-50"/>
    </source>
</evidence>
<reference evidence="10" key="2">
    <citation type="submission" date="2020-06" db="EMBL/GenBank/DDBJ databases">
        <authorList>
            <person name="Ji K."/>
            <person name="Li J."/>
        </authorList>
    </citation>
    <scope>NUCLEOTIDE SEQUENCE</scope>
    <source>
        <strain evidence="10">JKM2019</strain>
        <tissue evidence="10">Whole body</tissue>
    </source>
</reference>
<dbReference type="EMBL" id="SDOV01000004">
    <property type="protein sequence ID" value="KAH7642324.1"/>
    <property type="molecule type" value="Genomic_DNA"/>
</dbReference>
<name>A0A922IE62_DERFA</name>
<dbReference type="Pfam" id="PF01791">
    <property type="entry name" value="DeoC"/>
    <property type="match status" value="1"/>
</dbReference>
<dbReference type="GO" id="GO:0004139">
    <property type="term" value="F:deoxyribose-phosphate aldolase activity"/>
    <property type="evidence" value="ECO:0007669"/>
    <property type="project" value="UniProtKB-EC"/>
</dbReference>
<reference evidence="11" key="1">
    <citation type="submission" date="2013-05" db="EMBL/GenBank/DDBJ databases">
        <authorList>
            <person name="Yim A.K.Y."/>
            <person name="Chan T.F."/>
            <person name="Ji K.M."/>
            <person name="Liu X.Y."/>
            <person name="Zhou J.W."/>
            <person name="Li R.Q."/>
            <person name="Yang K.Y."/>
            <person name="Li J."/>
            <person name="Li M."/>
            <person name="Law P.T.W."/>
            <person name="Wu Y.L."/>
            <person name="Cai Z.L."/>
            <person name="Qin H."/>
            <person name="Bao Y."/>
            <person name="Leung R.K.K."/>
            <person name="Ng P.K.S."/>
            <person name="Zou J."/>
            <person name="Zhong X.J."/>
            <person name="Ran P.X."/>
            <person name="Zhong N.S."/>
            <person name="Liu Z.G."/>
            <person name="Tsui S.K.W."/>
        </authorList>
    </citation>
    <scope>NUCLEOTIDE SEQUENCE</scope>
    <source>
        <strain evidence="11">Derf</strain>
        <tissue evidence="11">Whole organism</tissue>
    </source>
</reference>
<dbReference type="GO" id="GO:0016052">
    <property type="term" value="P:carbohydrate catabolic process"/>
    <property type="evidence" value="ECO:0007669"/>
    <property type="project" value="TreeGrafter"/>
</dbReference>
<evidence type="ECO:0000256" key="1">
    <source>
        <dbReference type="ARBA" id="ARBA00004816"/>
    </source>
</evidence>
<evidence type="ECO:0000256" key="5">
    <source>
        <dbReference type="ARBA" id="ARBA00023270"/>
    </source>
</evidence>
<dbReference type="NCBIfam" id="TIGR00126">
    <property type="entry name" value="deoC"/>
    <property type="match status" value="1"/>
</dbReference>
<dbReference type="OrthoDB" id="70823at2759"/>
<dbReference type="GO" id="GO:0009264">
    <property type="term" value="P:deoxyribonucleotide catabolic process"/>
    <property type="evidence" value="ECO:0007669"/>
    <property type="project" value="InterPro"/>
</dbReference>
<proteinExistence type="inferred from homology"/>
<dbReference type="Gene3D" id="3.20.20.70">
    <property type="entry name" value="Aldolase class I"/>
    <property type="match status" value="1"/>
</dbReference>
<feature type="active site" description="Proton donor/acceptor" evidence="9">
    <location>
        <position position="258"/>
    </location>
</feature>
<gene>
    <name evidence="11" type="ORF">DERF_003414</name>
    <name evidence="10" type="ORF">HUG17_5369</name>
</gene>
<organism evidence="11 12">
    <name type="scientific">Dermatophagoides farinae</name>
    <name type="common">American house dust mite</name>
    <dbReference type="NCBI Taxonomy" id="6954"/>
    <lineage>
        <taxon>Eukaryota</taxon>
        <taxon>Metazoa</taxon>
        <taxon>Ecdysozoa</taxon>
        <taxon>Arthropoda</taxon>
        <taxon>Chelicerata</taxon>
        <taxon>Arachnida</taxon>
        <taxon>Acari</taxon>
        <taxon>Acariformes</taxon>
        <taxon>Sarcoptiformes</taxon>
        <taxon>Astigmata</taxon>
        <taxon>Psoroptidia</taxon>
        <taxon>Analgoidea</taxon>
        <taxon>Pyroglyphidae</taxon>
        <taxon>Dermatophagoidinae</taxon>
        <taxon>Dermatophagoides</taxon>
    </lineage>
</organism>
<keyword evidence="5 9" id="KW-0704">Schiff base</keyword>
<evidence type="ECO:0000256" key="2">
    <source>
        <dbReference type="ARBA" id="ARBA00009473"/>
    </source>
</evidence>
<evidence type="ECO:0000256" key="6">
    <source>
        <dbReference type="ARBA" id="ARBA00031814"/>
    </source>
</evidence>
<evidence type="ECO:0000313" key="11">
    <source>
        <dbReference type="EMBL" id="KAH9529535.1"/>
    </source>
</evidence>
<keyword evidence="4" id="KW-0456">Lyase</keyword>
<dbReference type="AlphaFoldDB" id="A0A922IE62"/>
<reference evidence="11" key="4">
    <citation type="journal article" date="2022" name="Res Sq">
        <title>Comparative Genomics Reveals Insights into the Divergent Evolution of Astigmatic Mites and Household Pest Adaptations.</title>
        <authorList>
            <person name="Xiong Q."/>
            <person name="Wan A.T.-Y."/>
            <person name="Liu X.-Y."/>
            <person name="Fung C.S.-H."/>
            <person name="Xiao X."/>
            <person name="Malainual N."/>
            <person name="Hou J."/>
            <person name="Wang L."/>
            <person name="Wang M."/>
            <person name="Yang K."/>
            <person name="Cui Y."/>
            <person name="Leung E."/>
            <person name="Nong W."/>
            <person name="Shin S.-K."/>
            <person name="Au S."/>
            <person name="Jeong K.Y."/>
            <person name="Chew F.T."/>
            <person name="Hui J."/>
            <person name="Leung T.F."/>
            <person name="Tungtrongchitr A."/>
            <person name="Zhong N."/>
            <person name="Liu Z."/>
            <person name="Tsui S."/>
        </authorList>
    </citation>
    <scope>NUCLEOTIDE SEQUENCE</scope>
    <source>
        <strain evidence="11">Derf</strain>
        <tissue evidence="11">Whole organism</tissue>
    </source>
</reference>
<keyword evidence="12" id="KW-1185">Reference proteome</keyword>
<dbReference type="PIRSF" id="PIRSF001357">
    <property type="entry name" value="DeoC"/>
    <property type="match status" value="1"/>
</dbReference>
<dbReference type="EMBL" id="ASGP02000001">
    <property type="protein sequence ID" value="KAH9529535.1"/>
    <property type="molecule type" value="Genomic_DNA"/>
</dbReference>